<dbReference type="EMBL" id="CP148074">
    <property type="protein sequence ID" value="WXL23924.1"/>
    <property type="molecule type" value="Genomic_DNA"/>
</dbReference>
<proteinExistence type="predicted"/>
<feature type="compositionally biased region" description="Acidic residues" evidence="1">
    <location>
        <begin position="430"/>
        <end position="447"/>
    </location>
</feature>
<feature type="region of interest" description="Disordered" evidence="1">
    <location>
        <begin position="422"/>
        <end position="458"/>
    </location>
</feature>
<evidence type="ECO:0000313" key="4">
    <source>
        <dbReference type="Proteomes" id="UP001476583"/>
    </source>
</evidence>
<evidence type="ECO:0000259" key="2">
    <source>
        <dbReference type="Pfam" id="PF06381"/>
    </source>
</evidence>
<dbReference type="Proteomes" id="UP001476583">
    <property type="component" value="Chromosome"/>
</dbReference>
<gene>
    <name evidence="3" type="ORF">WG219_11210</name>
</gene>
<keyword evidence="4" id="KW-1185">Reference proteome</keyword>
<name>A0ABZ2RA84_ECTME</name>
<organism evidence="3 4">
    <name type="scientific">Ectopseudomonas mendocina</name>
    <name type="common">Pseudomonas mendocina</name>
    <dbReference type="NCBI Taxonomy" id="300"/>
    <lineage>
        <taxon>Bacteria</taxon>
        <taxon>Pseudomonadati</taxon>
        <taxon>Pseudomonadota</taxon>
        <taxon>Gammaproteobacteria</taxon>
        <taxon>Pseudomonadales</taxon>
        <taxon>Pseudomonadaceae</taxon>
        <taxon>Ectopseudomonas</taxon>
    </lineage>
</organism>
<feature type="domain" description="Anti-CBASS protein Acb1-like N-terminal" evidence="2">
    <location>
        <begin position="55"/>
        <end position="406"/>
    </location>
</feature>
<dbReference type="InterPro" id="IPR024459">
    <property type="entry name" value="Acb1-like_N"/>
</dbReference>
<evidence type="ECO:0000313" key="3">
    <source>
        <dbReference type="EMBL" id="WXL23924.1"/>
    </source>
</evidence>
<protein>
    <submittedName>
        <fullName evidence="3">Anti-CBASS Acb1 family protein</fullName>
    </submittedName>
</protein>
<evidence type="ECO:0000256" key="1">
    <source>
        <dbReference type="SAM" id="MobiDB-lite"/>
    </source>
</evidence>
<accession>A0ABZ2RA84</accession>
<dbReference type="Pfam" id="PF06381">
    <property type="entry name" value="Phage_portal_3"/>
    <property type="match status" value="1"/>
</dbReference>
<sequence length="458" mass="50644">MTDNLTLAVNHALDQAMARSRMAMASAYGVAGAIDDKRPQAWCEYGFPKTVDFGQLMSLYRRGGLAFGAVKKITDKCWSTDPEVIEGEGKRDRTKNTTKWEKTVSEIFNNALWYNFFESDKRRLVGRYSGLLLQINDSNGWDQPVVGSKSKLVKVIPAWACSLQPGELETDTKSENYGKPKEWTYREVLPGGHVSDRKIHPDRVFILGDYASDAIGFLEPAYNNFVSIEKVEGGSGESFLKNASRQLNVNFDKEVDLAGIAAIYGVGLDELQVKFNDAARQVNRGNDLMLITQGATTTPLVSAVPDPTPTYNINLQTISAALDIPTKVLVGMQTGERASSEDQKYFNARCQARRVRELTREINDFVAHLMRIKLIDTKAKFTAIWDDLTVPAKAEMLANSKTLAEINEKSLGGGAEYFSASEIRETAGYEPDELPEPLPDNDPEDDDAKSADPTGKSS</sequence>
<reference evidence="3 4" key="1">
    <citation type="submission" date="2024-03" db="EMBL/GenBank/DDBJ databases">
        <title>Complete genome of BD2.</title>
        <authorList>
            <person name="Cao G."/>
        </authorList>
    </citation>
    <scope>NUCLEOTIDE SEQUENCE [LARGE SCALE GENOMIC DNA]</scope>
    <source>
        <strain evidence="3 4">BD2</strain>
    </source>
</reference>